<dbReference type="SMART" id="SM00184">
    <property type="entry name" value="RING"/>
    <property type="match status" value="1"/>
</dbReference>
<dbReference type="Gene3D" id="3.30.40.10">
    <property type="entry name" value="Zinc/RING finger domain, C3HC4 (zinc finger)"/>
    <property type="match status" value="1"/>
</dbReference>
<dbReference type="GO" id="GO:0008270">
    <property type="term" value="F:zinc ion binding"/>
    <property type="evidence" value="ECO:0007669"/>
    <property type="project" value="UniProtKB-KW"/>
</dbReference>
<keyword evidence="1" id="KW-0479">Metal-binding</keyword>
<evidence type="ECO:0000256" key="2">
    <source>
        <dbReference type="SAM" id="Phobius"/>
    </source>
</evidence>
<evidence type="ECO:0000313" key="5">
    <source>
        <dbReference type="Proteomes" id="UP000238479"/>
    </source>
</evidence>
<sequence>MDQDELYDAGGVFIGVLAIIILIIVISYCHRRQSLVDPSDHDESSATIEQGLDEATICAYPKLLYSEAKLHMFDSISCTPPSCCSICLADFEDNDVLRSIPNCGHFFHQVCVDKWLLLHPTCPVCRSSLVDSSTSVGSVAEDSIHMYLMCIGCQGNDGTNSISLVLDNWIDLV</sequence>
<evidence type="ECO:0000256" key="1">
    <source>
        <dbReference type="PROSITE-ProRule" id="PRU00175"/>
    </source>
</evidence>
<dbReference type="Proteomes" id="UP000238479">
    <property type="component" value="Chromosome 1"/>
</dbReference>
<protein>
    <submittedName>
        <fullName evidence="4">Putative transcription factor C2H2 family</fullName>
    </submittedName>
</protein>
<evidence type="ECO:0000259" key="3">
    <source>
        <dbReference type="PROSITE" id="PS50089"/>
    </source>
</evidence>
<gene>
    <name evidence="4" type="ORF">RchiOBHm_Chr1g0316001</name>
</gene>
<accession>A0A2P6S7I0</accession>
<dbReference type="AlphaFoldDB" id="A0A2P6S7I0"/>
<proteinExistence type="predicted"/>
<dbReference type="SUPFAM" id="SSF57850">
    <property type="entry name" value="RING/U-box"/>
    <property type="match status" value="1"/>
</dbReference>
<keyword evidence="1" id="KW-0863">Zinc-finger</keyword>
<dbReference type="PANTHER" id="PTHR46719:SF7">
    <property type="entry name" value="RING-H2 FINGER PROTEIN ATL71-RELATED"/>
    <property type="match status" value="1"/>
</dbReference>
<dbReference type="EMBL" id="PDCK01000039">
    <property type="protein sequence ID" value="PRQ54646.1"/>
    <property type="molecule type" value="Genomic_DNA"/>
</dbReference>
<dbReference type="Gramene" id="PRQ54646">
    <property type="protein sequence ID" value="PRQ54646"/>
    <property type="gene ID" value="RchiOBHm_Chr1g0316001"/>
</dbReference>
<dbReference type="InterPro" id="IPR001841">
    <property type="entry name" value="Znf_RING"/>
</dbReference>
<keyword evidence="2" id="KW-1133">Transmembrane helix</keyword>
<keyword evidence="1" id="KW-0862">Zinc</keyword>
<feature type="transmembrane region" description="Helical" evidence="2">
    <location>
        <begin position="6"/>
        <end position="29"/>
    </location>
</feature>
<organism evidence="4 5">
    <name type="scientific">Rosa chinensis</name>
    <name type="common">China rose</name>
    <dbReference type="NCBI Taxonomy" id="74649"/>
    <lineage>
        <taxon>Eukaryota</taxon>
        <taxon>Viridiplantae</taxon>
        <taxon>Streptophyta</taxon>
        <taxon>Embryophyta</taxon>
        <taxon>Tracheophyta</taxon>
        <taxon>Spermatophyta</taxon>
        <taxon>Magnoliopsida</taxon>
        <taxon>eudicotyledons</taxon>
        <taxon>Gunneridae</taxon>
        <taxon>Pentapetalae</taxon>
        <taxon>rosids</taxon>
        <taxon>fabids</taxon>
        <taxon>Rosales</taxon>
        <taxon>Rosaceae</taxon>
        <taxon>Rosoideae</taxon>
        <taxon>Rosoideae incertae sedis</taxon>
        <taxon>Rosa</taxon>
    </lineage>
</organism>
<comment type="caution">
    <text evidence="4">The sequence shown here is derived from an EMBL/GenBank/DDBJ whole genome shotgun (WGS) entry which is preliminary data.</text>
</comment>
<keyword evidence="2" id="KW-0812">Transmembrane</keyword>
<dbReference type="OMA" id="YPKLTYS"/>
<dbReference type="InterPro" id="IPR045899">
    <property type="entry name" value="ATL71-like"/>
</dbReference>
<feature type="domain" description="RING-type" evidence="3">
    <location>
        <begin position="84"/>
        <end position="126"/>
    </location>
</feature>
<dbReference type="InterPro" id="IPR013083">
    <property type="entry name" value="Znf_RING/FYVE/PHD"/>
</dbReference>
<dbReference type="Pfam" id="PF13639">
    <property type="entry name" value="zf-RING_2"/>
    <property type="match status" value="1"/>
</dbReference>
<dbReference type="PANTHER" id="PTHR46719">
    <property type="entry name" value="TRANSCRIPTION FACTOR C2H2 FAMILY-RELATED"/>
    <property type="match status" value="1"/>
</dbReference>
<reference evidence="4 5" key="1">
    <citation type="journal article" date="2018" name="Nat. Genet.">
        <title>The Rosa genome provides new insights in the design of modern roses.</title>
        <authorList>
            <person name="Bendahmane M."/>
        </authorList>
    </citation>
    <scope>NUCLEOTIDE SEQUENCE [LARGE SCALE GENOMIC DNA]</scope>
    <source>
        <strain evidence="5">cv. Old Blush</strain>
    </source>
</reference>
<keyword evidence="2" id="KW-0472">Membrane</keyword>
<evidence type="ECO:0000313" key="4">
    <source>
        <dbReference type="EMBL" id="PRQ54646.1"/>
    </source>
</evidence>
<keyword evidence="5" id="KW-1185">Reference proteome</keyword>
<dbReference type="PROSITE" id="PS50089">
    <property type="entry name" value="ZF_RING_2"/>
    <property type="match status" value="1"/>
</dbReference>
<name>A0A2P6S7I0_ROSCH</name>